<reference evidence="4" key="1">
    <citation type="submission" date="2022-10" db="EMBL/GenBank/DDBJ databases">
        <title>Novel sulphate-reducing endosymbionts in the free-living metamonad Anaeramoeba.</title>
        <authorList>
            <person name="Jerlstrom-Hultqvist J."/>
            <person name="Cepicka I."/>
            <person name="Gallot-Lavallee L."/>
            <person name="Salas-Leiva D."/>
            <person name="Curtis B.A."/>
            <person name="Zahonova K."/>
            <person name="Pipaliya S."/>
            <person name="Dacks J."/>
            <person name="Roger A.J."/>
        </authorList>
    </citation>
    <scope>NUCLEOTIDE SEQUENCE</scope>
    <source>
        <strain evidence="4">BMAN</strain>
    </source>
</reference>
<feature type="compositionally biased region" description="Polar residues" evidence="1">
    <location>
        <begin position="10"/>
        <end position="23"/>
    </location>
</feature>
<gene>
    <name evidence="4" type="ORF">M0811_04142</name>
</gene>
<keyword evidence="5" id="KW-1185">Reference proteome</keyword>
<dbReference type="OrthoDB" id="7956040at2759"/>
<feature type="compositionally biased region" description="Low complexity" evidence="1">
    <location>
        <begin position="24"/>
        <end position="33"/>
    </location>
</feature>
<dbReference type="Pfam" id="PF07707">
    <property type="entry name" value="BACK"/>
    <property type="match status" value="1"/>
</dbReference>
<sequence>MNKKEKTKTIKNSQINPNPIQNLIDSNETSSNEEISEDSETDEYENEKEDLIEIKNENQTIFKEKFINDFQNLFENENNNYSDFVIKSGKKYFQFNSHKSISSFRSLYFALLFKEKSINQIEFPEIRKPIMKKILEYIYTSKIQISKSELIEMWIFSNQFQLNLLSKFIENEIIKNINEKNVCDYLSKNQKMKSNQLENECLKFIIDNFDKFIQQNNTFKLTKKQMKYVIEKGTIKFKKIGIELFEMIEKWIERNEQKNNDEINQNIQKEKFNKIIEEFIPKINIKCLKNKTLKQIKKIEFLPNIFLIGIENLRNERIYQKQKQEKIQKENQEMKPIYEEMKSIYKEKMELNKIFEESQIIKEIEFMRKLKEWIQNEEFFNKMKIGFSCQKDGFSSQTFHSKCDNKGKTLIIIQTTDKYIFGGFTEIGFISGSNSYIKDPNAFIFSLKNPKNNIPQKFEIQKGKEGYAIRYTKDDGPRFGEYQTNYLYNDIWIRSDLKSGNTDFGATYSLPNGLKHGTSEAKSYLTGSYKNWKIEEMEIYFI</sequence>
<dbReference type="SMART" id="SM00584">
    <property type="entry name" value="TLDc"/>
    <property type="match status" value="1"/>
</dbReference>
<dbReference type="InterPro" id="IPR011705">
    <property type="entry name" value="BACK"/>
</dbReference>
<dbReference type="InterPro" id="IPR000210">
    <property type="entry name" value="BTB/POZ_dom"/>
</dbReference>
<name>A0A9Q0RII9_ANAIG</name>
<dbReference type="Proteomes" id="UP001149090">
    <property type="component" value="Unassembled WGS sequence"/>
</dbReference>
<dbReference type="InterPro" id="IPR006571">
    <property type="entry name" value="TLDc_dom"/>
</dbReference>
<evidence type="ECO:0000259" key="3">
    <source>
        <dbReference type="PROSITE" id="PS51886"/>
    </source>
</evidence>
<accession>A0A9Q0RII9</accession>
<dbReference type="CDD" id="cd14733">
    <property type="entry name" value="BACK"/>
    <property type="match status" value="1"/>
</dbReference>
<dbReference type="SUPFAM" id="SSF54695">
    <property type="entry name" value="POZ domain"/>
    <property type="match status" value="1"/>
</dbReference>
<dbReference type="PROSITE" id="PS51886">
    <property type="entry name" value="TLDC"/>
    <property type="match status" value="1"/>
</dbReference>
<dbReference type="Pfam" id="PF07534">
    <property type="entry name" value="TLD"/>
    <property type="match status" value="1"/>
</dbReference>
<evidence type="ECO:0000256" key="1">
    <source>
        <dbReference type="SAM" id="MobiDB-lite"/>
    </source>
</evidence>
<evidence type="ECO:0000259" key="2">
    <source>
        <dbReference type="PROSITE" id="PS50097"/>
    </source>
</evidence>
<dbReference type="CDD" id="cd18186">
    <property type="entry name" value="BTB_POZ_ZBTB_KLHL-like"/>
    <property type="match status" value="1"/>
</dbReference>
<dbReference type="SMART" id="SM00225">
    <property type="entry name" value="BTB"/>
    <property type="match status" value="1"/>
</dbReference>
<dbReference type="PROSITE" id="PS50097">
    <property type="entry name" value="BTB"/>
    <property type="match status" value="1"/>
</dbReference>
<evidence type="ECO:0000313" key="5">
    <source>
        <dbReference type="Proteomes" id="UP001149090"/>
    </source>
</evidence>
<dbReference type="Gene3D" id="3.30.710.10">
    <property type="entry name" value="Potassium Channel Kv1.1, Chain A"/>
    <property type="match status" value="1"/>
</dbReference>
<organism evidence="4 5">
    <name type="scientific">Anaeramoeba ignava</name>
    <name type="common">Anaerobic marine amoeba</name>
    <dbReference type="NCBI Taxonomy" id="1746090"/>
    <lineage>
        <taxon>Eukaryota</taxon>
        <taxon>Metamonada</taxon>
        <taxon>Anaeramoebidae</taxon>
        <taxon>Anaeramoeba</taxon>
    </lineage>
</organism>
<dbReference type="EMBL" id="JAPDFW010000022">
    <property type="protein sequence ID" value="KAJ5079829.1"/>
    <property type="molecule type" value="Genomic_DNA"/>
</dbReference>
<protein>
    <submittedName>
        <fullName evidence="4">E3 ubiquitin-protein ligase</fullName>
    </submittedName>
</protein>
<dbReference type="PANTHER" id="PTHR24410">
    <property type="entry name" value="HL07962P-RELATED"/>
    <property type="match status" value="1"/>
</dbReference>
<feature type="region of interest" description="Disordered" evidence="1">
    <location>
        <begin position="1"/>
        <end position="47"/>
    </location>
</feature>
<feature type="compositionally biased region" description="Acidic residues" evidence="1">
    <location>
        <begin position="34"/>
        <end position="47"/>
    </location>
</feature>
<feature type="domain" description="BTB" evidence="2">
    <location>
        <begin position="82"/>
        <end position="147"/>
    </location>
</feature>
<evidence type="ECO:0000313" key="4">
    <source>
        <dbReference type="EMBL" id="KAJ5079829.1"/>
    </source>
</evidence>
<dbReference type="InterPro" id="IPR051481">
    <property type="entry name" value="BTB-POZ/Galectin-3-binding"/>
</dbReference>
<dbReference type="Pfam" id="PF00651">
    <property type="entry name" value="BTB"/>
    <property type="match status" value="1"/>
</dbReference>
<comment type="caution">
    <text evidence="4">The sequence shown here is derived from an EMBL/GenBank/DDBJ whole genome shotgun (WGS) entry which is preliminary data.</text>
</comment>
<proteinExistence type="predicted"/>
<feature type="domain" description="TLDc" evidence="3">
    <location>
        <begin position="359"/>
        <end position="542"/>
    </location>
</feature>
<dbReference type="InterPro" id="IPR011333">
    <property type="entry name" value="SKP1/BTB/POZ_sf"/>
</dbReference>
<dbReference type="Gene3D" id="1.25.40.420">
    <property type="match status" value="1"/>
</dbReference>
<dbReference type="AlphaFoldDB" id="A0A9Q0RII9"/>
<dbReference type="PANTHER" id="PTHR24410:SF23">
    <property type="entry name" value="BTB DOMAIN-CONTAINING PROTEIN-RELATED"/>
    <property type="match status" value="1"/>
</dbReference>